<dbReference type="RefSeq" id="WP_377062010.1">
    <property type="nucleotide sequence ID" value="NZ_JBHSJJ010000002.1"/>
</dbReference>
<dbReference type="InterPro" id="IPR024607">
    <property type="entry name" value="Sulfatase_CS"/>
</dbReference>
<dbReference type="SUPFAM" id="SSF53649">
    <property type="entry name" value="Alkaline phosphatase-like"/>
    <property type="match status" value="1"/>
</dbReference>
<proteinExistence type="inferred from homology"/>
<comment type="similarity">
    <text evidence="1">Belongs to the sulfatase family.</text>
</comment>
<feature type="domain" description="Sulfatase N-terminal" evidence="5">
    <location>
        <begin position="33"/>
        <end position="376"/>
    </location>
</feature>
<dbReference type="InterPro" id="IPR050738">
    <property type="entry name" value="Sulfatase"/>
</dbReference>
<dbReference type="InterPro" id="IPR000917">
    <property type="entry name" value="Sulfatase_N"/>
</dbReference>
<dbReference type="PROSITE" id="PS00149">
    <property type="entry name" value="SULFATASE_2"/>
    <property type="match status" value="1"/>
</dbReference>
<accession>A0ABV9SX68</accession>
<comment type="caution">
    <text evidence="6">The sequence shown here is derived from an EMBL/GenBank/DDBJ whole genome shotgun (WGS) entry which is preliminary data.</text>
</comment>
<organism evidence="6 7">
    <name type="scientific">Negadavirga shengliensis</name>
    <dbReference type="NCBI Taxonomy" id="1389218"/>
    <lineage>
        <taxon>Bacteria</taxon>
        <taxon>Pseudomonadati</taxon>
        <taxon>Bacteroidota</taxon>
        <taxon>Cytophagia</taxon>
        <taxon>Cytophagales</taxon>
        <taxon>Cyclobacteriaceae</taxon>
        <taxon>Negadavirga</taxon>
    </lineage>
</organism>
<keyword evidence="2" id="KW-0479">Metal-binding</keyword>
<keyword evidence="7" id="KW-1185">Reference proteome</keyword>
<dbReference type="PANTHER" id="PTHR42693:SF53">
    <property type="entry name" value="ENDO-4-O-SULFATASE"/>
    <property type="match status" value="1"/>
</dbReference>
<evidence type="ECO:0000256" key="1">
    <source>
        <dbReference type="ARBA" id="ARBA00008779"/>
    </source>
</evidence>
<evidence type="ECO:0000256" key="4">
    <source>
        <dbReference type="ARBA" id="ARBA00022837"/>
    </source>
</evidence>
<evidence type="ECO:0000259" key="5">
    <source>
        <dbReference type="Pfam" id="PF00884"/>
    </source>
</evidence>
<name>A0ABV9SX68_9BACT</name>
<protein>
    <submittedName>
        <fullName evidence="6">Arylsulfatase</fullName>
        <ecNumber evidence="6">3.1.6.1</ecNumber>
    </submittedName>
</protein>
<dbReference type="EMBL" id="JBHSJJ010000002">
    <property type="protein sequence ID" value="MFC4870973.1"/>
    <property type="molecule type" value="Genomic_DNA"/>
</dbReference>
<evidence type="ECO:0000256" key="3">
    <source>
        <dbReference type="ARBA" id="ARBA00022801"/>
    </source>
</evidence>
<dbReference type="PROSITE" id="PS00523">
    <property type="entry name" value="SULFATASE_1"/>
    <property type="match status" value="1"/>
</dbReference>
<dbReference type="NCBIfam" id="NF010322">
    <property type="entry name" value="PRK13759.1"/>
    <property type="match status" value="1"/>
</dbReference>
<keyword evidence="3 6" id="KW-0378">Hydrolase</keyword>
<dbReference type="GO" id="GO:0004065">
    <property type="term" value="F:arylsulfatase activity"/>
    <property type="evidence" value="ECO:0007669"/>
    <property type="project" value="UniProtKB-EC"/>
</dbReference>
<dbReference type="Pfam" id="PF00884">
    <property type="entry name" value="Sulfatase"/>
    <property type="match status" value="1"/>
</dbReference>
<keyword evidence="4" id="KW-0106">Calcium</keyword>
<evidence type="ECO:0000313" key="6">
    <source>
        <dbReference type="EMBL" id="MFC4870973.1"/>
    </source>
</evidence>
<reference evidence="7" key="1">
    <citation type="journal article" date="2019" name="Int. J. Syst. Evol. Microbiol.">
        <title>The Global Catalogue of Microorganisms (GCM) 10K type strain sequencing project: providing services to taxonomists for standard genome sequencing and annotation.</title>
        <authorList>
            <consortium name="The Broad Institute Genomics Platform"/>
            <consortium name="The Broad Institute Genome Sequencing Center for Infectious Disease"/>
            <person name="Wu L."/>
            <person name="Ma J."/>
        </authorList>
    </citation>
    <scope>NUCLEOTIDE SEQUENCE [LARGE SCALE GENOMIC DNA]</scope>
    <source>
        <strain evidence="7">CGMCC 4.7466</strain>
    </source>
</reference>
<evidence type="ECO:0000313" key="7">
    <source>
        <dbReference type="Proteomes" id="UP001595818"/>
    </source>
</evidence>
<sequence length="521" mass="59747">MEFLIRLVNKFMYTGGLIFFLSIDAFAQNQKTHIILIMTDQQRADAVGYAGNKAIKTPNLDQLAADGVVFSNAYSSTPSCTPARAALLTGMAPWNHGMLGYGRVARKYEFEMPRMLREVGYYTYGIGKMHWYPQKALHGFHGTLVDESGRIETEGFISDYRDWFKMVAPGKDPDATGIGWNEHRAGVYQLAEQLHPDHWKADKALEFIENYDLDAPLFLTVSFNRPHSPYDPPERLLDLYQEAEIPEPVIGDWAVGFADFPNTPDAAFGDFGTAHAVNSRRHYYALITFLDEQIGKIIEKLKEKGMYDNSLILFVSDHGDMLGDHHHWRKTYAYEGSAKVPMIIKPPKNIEIPSSRTIDKPVEIRDILPTFLDAAGSVVPDKMDGNSLLNLLRKPDSPWREFIDLEHATAYQDHNYWCALTDGQEKYIWFFRTGEEQLFDLTKDPHELNNLSMGKPEKAEKWRRRMVAHLEERGEDFVKDGQLVIREKNLLYSPNYPKNDFDAAEALKLWRDELVSSFVYE</sequence>
<dbReference type="InterPro" id="IPR017850">
    <property type="entry name" value="Alkaline_phosphatase_core_sf"/>
</dbReference>
<dbReference type="EC" id="3.1.6.1" evidence="6"/>
<dbReference type="PANTHER" id="PTHR42693">
    <property type="entry name" value="ARYLSULFATASE FAMILY MEMBER"/>
    <property type="match status" value="1"/>
</dbReference>
<dbReference type="Proteomes" id="UP001595818">
    <property type="component" value="Unassembled WGS sequence"/>
</dbReference>
<dbReference type="Gene3D" id="3.40.720.10">
    <property type="entry name" value="Alkaline Phosphatase, subunit A"/>
    <property type="match status" value="1"/>
</dbReference>
<evidence type="ECO:0000256" key="2">
    <source>
        <dbReference type="ARBA" id="ARBA00022723"/>
    </source>
</evidence>
<gene>
    <name evidence="6" type="ORF">ACFPFU_04690</name>
</gene>